<organism evidence="3 4">
    <name type="scientific">Trichogramma kaykai</name>
    <dbReference type="NCBI Taxonomy" id="54128"/>
    <lineage>
        <taxon>Eukaryota</taxon>
        <taxon>Metazoa</taxon>
        <taxon>Ecdysozoa</taxon>
        <taxon>Arthropoda</taxon>
        <taxon>Hexapoda</taxon>
        <taxon>Insecta</taxon>
        <taxon>Pterygota</taxon>
        <taxon>Neoptera</taxon>
        <taxon>Endopterygota</taxon>
        <taxon>Hymenoptera</taxon>
        <taxon>Apocrita</taxon>
        <taxon>Proctotrupomorpha</taxon>
        <taxon>Chalcidoidea</taxon>
        <taxon>Trichogrammatidae</taxon>
        <taxon>Trichogramma</taxon>
    </lineage>
</organism>
<dbReference type="InterPro" id="IPR050863">
    <property type="entry name" value="CenT-Element_Derived"/>
</dbReference>
<keyword evidence="4" id="KW-1185">Reference proteome</keyword>
<evidence type="ECO:0000259" key="2">
    <source>
        <dbReference type="Pfam" id="PF03184"/>
    </source>
</evidence>
<proteinExistence type="predicted"/>
<feature type="region of interest" description="Disordered" evidence="1">
    <location>
        <begin position="48"/>
        <end position="75"/>
    </location>
</feature>
<name>A0ABD2XQK5_9HYME</name>
<dbReference type="Proteomes" id="UP001627154">
    <property type="component" value="Unassembled WGS sequence"/>
</dbReference>
<dbReference type="InterPro" id="IPR004875">
    <property type="entry name" value="DDE_SF_endonuclease_dom"/>
</dbReference>
<dbReference type="AlphaFoldDB" id="A0ABD2XQK5"/>
<dbReference type="PANTHER" id="PTHR19303:SF71">
    <property type="entry name" value="ZINC FINGER PHD-TYPE DOMAIN-CONTAINING PROTEIN"/>
    <property type="match status" value="1"/>
</dbReference>
<dbReference type="Pfam" id="PF03184">
    <property type="entry name" value="DDE_1"/>
    <property type="match status" value="1"/>
</dbReference>
<evidence type="ECO:0000256" key="1">
    <source>
        <dbReference type="SAM" id="MobiDB-lite"/>
    </source>
</evidence>
<protein>
    <recommendedName>
        <fullName evidence="2">DDE-1 domain-containing protein</fullName>
    </recommendedName>
</protein>
<evidence type="ECO:0000313" key="4">
    <source>
        <dbReference type="Proteomes" id="UP001627154"/>
    </source>
</evidence>
<reference evidence="3 4" key="1">
    <citation type="journal article" date="2024" name="bioRxiv">
        <title>A reference genome for Trichogramma kaykai: A tiny desert-dwelling parasitoid wasp with competing sex-ratio distorters.</title>
        <authorList>
            <person name="Culotta J."/>
            <person name="Lindsey A.R."/>
        </authorList>
    </citation>
    <scope>NUCLEOTIDE SEQUENCE [LARGE SCALE GENOMIC DNA]</scope>
    <source>
        <strain evidence="3 4">KSX58</strain>
    </source>
</reference>
<feature type="compositionally biased region" description="Polar residues" evidence="1">
    <location>
        <begin position="52"/>
        <end position="65"/>
    </location>
</feature>
<accession>A0ABD2XQK5</accession>
<dbReference type="PANTHER" id="PTHR19303">
    <property type="entry name" value="TRANSPOSON"/>
    <property type="match status" value="1"/>
</dbReference>
<evidence type="ECO:0000313" key="3">
    <source>
        <dbReference type="EMBL" id="KAL3407500.1"/>
    </source>
</evidence>
<dbReference type="EMBL" id="JBJJXI010000007">
    <property type="protein sequence ID" value="KAL3407500.1"/>
    <property type="molecule type" value="Genomic_DNA"/>
</dbReference>
<sequence length="360" mass="40718">MPNSVKAKKGVAKVVRTTRPKRRKYTTSDVQNALKALKNCSMRKAALPFNKPSATLSRKNKNPQSLEKKPGTGPVLGVETEAKIAQWIKHRAQNGFPGTKNQVLDAVDLYVKAEKLPNPFTEDRPGRHWFEAFKKHQGGLTICKAQQFSHTRAEVTQEDLEEWFVSVEKFLTSKDIMHLDPSRVFNCDETSLAICPKGEDVLAVKGARAVYSICDADKACFTVLFMYSAAGVRAPLMVMYNLQKVPNSVVQNSPEGWATGLSENGWMTTESFYECITNIFYPWLLQEQIQLPVILYADNHSSYLNIPLISFCEERGIEMIGLVPNSTHIMQPLDISFFKAFKDSWRKSVPKFKKLTIYQN</sequence>
<gene>
    <name evidence="3" type="ORF">TKK_000475</name>
</gene>
<feature type="domain" description="DDE-1" evidence="2">
    <location>
        <begin position="228"/>
        <end position="349"/>
    </location>
</feature>
<comment type="caution">
    <text evidence="3">The sequence shown here is derived from an EMBL/GenBank/DDBJ whole genome shotgun (WGS) entry which is preliminary data.</text>
</comment>